<dbReference type="Proteomes" id="UP001141806">
    <property type="component" value="Unassembled WGS sequence"/>
</dbReference>
<evidence type="ECO:0000259" key="2">
    <source>
        <dbReference type="Pfam" id="PF03108"/>
    </source>
</evidence>
<keyword evidence="4" id="KW-1185">Reference proteome</keyword>
<name>A0A9Q0JT60_9MAGN</name>
<dbReference type="OrthoDB" id="1427903at2759"/>
<dbReference type="EMBL" id="JAMYWD010000012">
    <property type="protein sequence ID" value="KAJ4950597.1"/>
    <property type="molecule type" value="Genomic_DNA"/>
</dbReference>
<dbReference type="Pfam" id="PF03108">
    <property type="entry name" value="DBD_Tnp_Mut"/>
    <property type="match status" value="1"/>
</dbReference>
<organism evidence="3 4">
    <name type="scientific">Protea cynaroides</name>
    <dbReference type="NCBI Taxonomy" id="273540"/>
    <lineage>
        <taxon>Eukaryota</taxon>
        <taxon>Viridiplantae</taxon>
        <taxon>Streptophyta</taxon>
        <taxon>Embryophyta</taxon>
        <taxon>Tracheophyta</taxon>
        <taxon>Spermatophyta</taxon>
        <taxon>Magnoliopsida</taxon>
        <taxon>Proteales</taxon>
        <taxon>Proteaceae</taxon>
        <taxon>Protea</taxon>
    </lineage>
</organism>
<feature type="compositionally biased region" description="Polar residues" evidence="1">
    <location>
        <begin position="1"/>
        <end position="14"/>
    </location>
</feature>
<feature type="domain" description="Transposase MuDR plant" evidence="2">
    <location>
        <begin position="168"/>
        <end position="222"/>
    </location>
</feature>
<feature type="compositionally biased region" description="Basic and acidic residues" evidence="1">
    <location>
        <begin position="126"/>
        <end position="141"/>
    </location>
</feature>
<feature type="region of interest" description="Disordered" evidence="1">
    <location>
        <begin position="1"/>
        <end position="143"/>
    </location>
</feature>
<reference evidence="3" key="1">
    <citation type="journal article" date="2023" name="Plant J.">
        <title>The genome of the king protea, Protea cynaroides.</title>
        <authorList>
            <person name="Chang J."/>
            <person name="Duong T.A."/>
            <person name="Schoeman C."/>
            <person name="Ma X."/>
            <person name="Roodt D."/>
            <person name="Barker N."/>
            <person name="Li Z."/>
            <person name="Van de Peer Y."/>
            <person name="Mizrachi E."/>
        </authorList>
    </citation>
    <scope>NUCLEOTIDE SEQUENCE</scope>
    <source>
        <tissue evidence="3">Young leaves</tissue>
    </source>
</reference>
<dbReference type="AlphaFoldDB" id="A0A9Q0JT60"/>
<dbReference type="InterPro" id="IPR004332">
    <property type="entry name" value="Transposase_MuDR"/>
</dbReference>
<comment type="caution">
    <text evidence="3">The sequence shown here is derived from an EMBL/GenBank/DDBJ whole genome shotgun (WGS) entry which is preliminary data.</text>
</comment>
<evidence type="ECO:0000256" key="1">
    <source>
        <dbReference type="SAM" id="MobiDB-lite"/>
    </source>
</evidence>
<sequence length="243" mass="26581">MLRPSTIPTKSPSKNPLVRSPVMKTLANRNTKVALQGKGIDVVNTKSVGMSDTIGRDYSSKSSGGSKGKEKVDSERNVPDRVEEGIHIGTSREAESSDDSLDENWSEGGGEIMKSTSSDEQGDDNVDTKNSDEQDGEDRLSDYSAEDMLEATEVWRHTTIDDAKTVEIEAGSVYGSVNAFKAALQDYVVQEGIEILKLKNEKFRVTAVCVNEGCSWRIHASPNHTLFCLIGSLRCYFTHIPSS</sequence>
<evidence type="ECO:0000313" key="4">
    <source>
        <dbReference type="Proteomes" id="UP001141806"/>
    </source>
</evidence>
<feature type="compositionally biased region" description="Acidic residues" evidence="1">
    <location>
        <begin position="96"/>
        <end position="105"/>
    </location>
</feature>
<protein>
    <recommendedName>
        <fullName evidence="2">Transposase MuDR plant domain-containing protein</fullName>
    </recommendedName>
</protein>
<evidence type="ECO:0000313" key="3">
    <source>
        <dbReference type="EMBL" id="KAJ4950597.1"/>
    </source>
</evidence>
<feature type="compositionally biased region" description="Basic and acidic residues" evidence="1">
    <location>
        <begin position="67"/>
        <end position="95"/>
    </location>
</feature>
<accession>A0A9Q0JT60</accession>
<proteinExistence type="predicted"/>
<gene>
    <name evidence="3" type="ORF">NE237_027429</name>
</gene>